<gene>
    <name evidence="2" type="ORF">ACFQ3L_10970</name>
</gene>
<feature type="transmembrane region" description="Helical" evidence="1">
    <location>
        <begin position="186"/>
        <end position="206"/>
    </location>
</feature>
<dbReference type="EMBL" id="JBHTMO010000040">
    <property type="protein sequence ID" value="MFD1394088.1"/>
    <property type="molecule type" value="Genomic_DNA"/>
</dbReference>
<organism evidence="2 3">
    <name type="scientific">Lacticaseibacillus jixianensis</name>
    <dbReference type="NCBI Taxonomy" id="2486012"/>
    <lineage>
        <taxon>Bacteria</taxon>
        <taxon>Bacillati</taxon>
        <taxon>Bacillota</taxon>
        <taxon>Bacilli</taxon>
        <taxon>Lactobacillales</taxon>
        <taxon>Lactobacillaceae</taxon>
        <taxon>Lacticaseibacillus</taxon>
    </lineage>
</organism>
<name>A0ABW4BDK9_9LACO</name>
<evidence type="ECO:0000256" key="1">
    <source>
        <dbReference type="SAM" id="Phobius"/>
    </source>
</evidence>
<feature type="transmembrane region" description="Helical" evidence="1">
    <location>
        <begin position="83"/>
        <end position="103"/>
    </location>
</feature>
<feature type="transmembrane region" description="Helical" evidence="1">
    <location>
        <begin position="151"/>
        <end position="174"/>
    </location>
</feature>
<sequence>MKVSVGDRMKSTFTYGSSFMNFLENITNVLLLNFWMLLTALPLITIPAALMGANATMARVLANQEAHVTRDYFRFFRQNLKQGLKLGVFTAAAAAVIAFDLRYLDKLPITLHLLLGNTLLVIAVATAILLSLLPSYLSRYEETIPHALRNLFIIFLHHAGWSLLMVLVTIWPLFLLQAGAIGVWTLVYWFSFVGFGVCAWLQTLIFRHIVSLIEA</sequence>
<reference evidence="3" key="1">
    <citation type="journal article" date="2019" name="Int. J. Syst. Evol. Microbiol.">
        <title>The Global Catalogue of Microorganisms (GCM) 10K type strain sequencing project: providing services to taxonomists for standard genome sequencing and annotation.</title>
        <authorList>
            <consortium name="The Broad Institute Genomics Platform"/>
            <consortium name="The Broad Institute Genome Sequencing Center for Infectious Disease"/>
            <person name="Wu L."/>
            <person name="Ma J."/>
        </authorList>
    </citation>
    <scope>NUCLEOTIDE SEQUENCE [LARGE SCALE GENOMIC DNA]</scope>
    <source>
        <strain evidence="3">CCM 8911</strain>
    </source>
</reference>
<feature type="transmembrane region" description="Helical" evidence="1">
    <location>
        <begin position="109"/>
        <end position="130"/>
    </location>
</feature>
<comment type="caution">
    <text evidence="2">The sequence shown here is derived from an EMBL/GenBank/DDBJ whole genome shotgun (WGS) entry which is preliminary data.</text>
</comment>
<keyword evidence="1" id="KW-0812">Transmembrane</keyword>
<dbReference type="RefSeq" id="WP_125585245.1">
    <property type="nucleotide sequence ID" value="NZ_JBHTMO010000040.1"/>
</dbReference>
<keyword evidence="1" id="KW-0472">Membrane</keyword>
<keyword evidence="1" id="KW-1133">Transmembrane helix</keyword>
<protein>
    <submittedName>
        <fullName evidence="2">DUF624 domain-containing protein</fullName>
    </submittedName>
</protein>
<keyword evidence="3" id="KW-1185">Reference proteome</keyword>
<proteinExistence type="predicted"/>
<evidence type="ECO:0000313" key="3">
    <source>
        <dbReference type="Proteomes" id="UP001597249"/>
    </source>
</evidence>
<dbReference type="Pfam" id="PF04854">
    <property type="entry name" value="DUF624"/>
    <property type="match status" value="1"/>
</dbReference>
<dbReference type="InterPro" id="IPR006938">
    <property type="entry name" value="DUF624"/>
</dbReference>
<accession>A0ABW4BDK9</accession>
<evidence type="ECO:0000313" key="2">
    <source>
        <dbReference type="EMBL" id="MFD1394088.1"/>
    </source>
</evidence>
<dbReference type="Proteomes" id="UP001597249">
    <property type="component" value="Unassembled WGS sequence"/>
</dbReference>